<proteinExistence type="predicted"/>
<keyword evidence="2" id="KW-1185">Reference proteome</keyword>
<organism evidence="1 2">
    <name type="scientific">Melastoma candidum</name>
    <dbReference type="NCBI Taxonomy" id="119954"/>
    <lineage>
        <taxon>Eukaryota</taxon>
        <taxon>Viridiplantae</taxon>
        <taxon>Streptophyta</taxon>
        <taxon>Embryophyta</taxon>
        <taxon>Tracheophyta</taxon>
        <taxon>Spermatophyta</taxon>
        <taxon>Magnoliopsida</taxon>
        <taxon>eudicotyledons</taxon>
        <taxon>Gunneridae</taxon>
        <taxon>Pentapetalae</taxon>
        <taxon>rosids</taxon>
        <taxon>malvids</taxon>
        <taxon>Myrtales</taxon>
        <taxon>Melastomataceae</taxon>
        <taxon>Melastomatoideae</taxon>
        <taxon>Melastomateae</taxon>
        <taxon>Melastoma</taxon>
    </lineage>
</organism>
<evidence type="ECO:0000313" key="1">
    <source>
        <dbReference type="EMBL" id="KAI4385363.1"/>
    </source>
</evidence>
<name>A0ACB9S250_9MYRT</name>
<reference evidence="2" key="1">
    <citation type="journal article" date="2023" name="Front. Plant Sci.">
        <title>Chromosomal-level genome assembly of Melastoma candidum provides insights into trichome evolution.</title>
        <authorList>
            <person name="Zhong Y."/>
            <person name="Wu W."/>
            <person name="Sun C."/>
            <person name="Zou P."/>
            <person name="Liu Y."/>
            <person name="Dai S."/>
            <person name="Zhou R."/>
        </authorList>
    </citation>
    <scope>NUCLEOTIDE SEQUENCE [LARGE SCALE GENOMIC DNA]</scope>
</reference>
<accession>A0ACB9S250</accession>
<gene>
    <name evidence="1" type="ORF">MLD38_003399</name>
</gene>
<evidence type="ECO:0000313" key="2">
    <source>
        <dbReference type="Proteomes" id="UP001057402"/>
    </source>
</evidence>
<dbReference type="EMBL" id="CM042881">
    <property type="protein sequence ID" value="KAI4385363.1"/>
    <property type="molecule type" value="Genomic_DNA"/>
</dbReference>
<protein>
    <submittedName>
        <fullName evidence="1">Uncharacterized protein</fullName>
    </submittedName>
</protein>
<dbReference type="Proteomes" id="UP001057402">
    <property type="component" value="Chromosome 2"/>
</dbReference>
<sequence length="422" mass="46681">MSNSDSDIDLDFGYAPDAVAPPCRVLFASSATFPSSRRLSSSHHTLPGRPIKKSAYVSLLGRLVNSEEATSWRTVGGLKGDAAVAWELMTPIQRVVLVAVIGAAVAKSKKDDIIRRLRDSVQLRDRVLSDMQQKLDDLCKQLNGVKEQERSGCDVEVVPGKDKRFPFDLSLESKGISFVDCGCWLCDHHHDQFNGFAGDIGRRASNGSEMLFAKMGFNEEPEERRMSDLSDLASSVTSIMDSSEIQMSAFAMEQDAYNLRKECEQKDATIRELTGILQLCDATASKRIIELEDLVRRKNMIVTKLKKDMVILEQKVVHLTRLQRLSSSRVGTKPANPPCMTVNVLYDMDSTTSPSSSDSDHSPGSKSQVLVTKEKEILTENPTDDKVIKVSTKQKRGGESTPSGDPRRGRRPSSSKQVGFKH</sequence>
<comment type="caution">
    <text evidence="1">The sequence shown here is derived from an EMBL/GenBank/DDBJ whole genome shotgun (WGS) entry which is preliminary data.</text>
</comment>